<protein>
    <recommendedName>
        <fullName evidence="3">N-acetyltransferase domain-containing protein</fullName>
    </recommendedName>
</protein>
<dbReference type="InterPro" id="IPR016181">
    <property type="entry name" value="Acyl_CoA_acyltransferase"/>
</dbReference>
<dbReference type="CDD" id="cd04301">
    <property type="entry name" value="NAT_SF"/>
    <property type="match status" value="1"/>
</dbReference>
<dbReference type="PANTHER" id="PTHR43877:SF1">
    <property type="entry name" value="ACETYLTRANSFERASE"/>
    <property type="match status" value="1"/>
</dbReference>
<dbReference type="SUPFAM" id="SSF55729">
    <property type="entry name" value="Acyl-CoA N-acyltransferases (Nat)"/>
    <property type="match status" value="1"/>
</dbReference>
<keyword evidence="2" id="KW-0012">Acyltransferase</keyword>
<reference evidence="4 5" key="1">
    <citation type="submission" date="2013-07" db="EMBL/GenBank/DDBJ databases">
        <title>Comparative Genomic and Metabolomic Analysis of Twelve Strains of Pseudoalteromonas luteoviolacea.</title>
        <authorList>
            <person name="Vynne N.G."/>
            <person name="Mansson M."/>
            <person name="Gram L."/>
        </authorList>
    </citation>
    <scope>NUCLEOTIDE SEQUENCE [LARGE SCALE GENOMIC DNA]</scope>
    <source>
        <strain evidence="4 5">H33</strain>
    </source>
</reference>
<evidence type="ECO:0000313" key="5">
    <source>
        <dbReference type="Proteomes" id="UP000076503"/>
    </source>
</evidence>
<dbReference type="Proteomes" id="UP000076503">
    <property type="component" value="Unassembled WGS sequence"/>
</dbReference>
<evidence type="ECO:0000259" key="3">
    <source>
        <dbReference type="PROSITE" id="PS51186"/>
    </source>
</evidence>
<dbReference type="GO" id="GO:0016747">
    <property type="term" value="F:acyltransferase activity, transferring groups other than amino-acyl groups"/>
    <property type="evidence" value="ECO:0007669"/>
    <property type="project" value="InterPro"/>
</dbReference>
<gene>
    <name evidence="4" type="ORF">N476_17975</name>
</gene>
<proteinExistence type="predicted"/>
<dbReference type="InterPro" id="IPR000182">
    <property type="entry name" value="GNAT_dom"/>
</dbReference>
<feature type="domain" description="N-acetyltransferase" evidence="3">
    <location>
        <begin position="1"/>
        <end position="166"/>
    </location>
</feature>
<accession>A0A162AH87</accession>
<keyword evidence="1" id="KW-0808">Transferase</keyword>
<dbReference type="InterPro" id="IPR050832">
    <property type="entry name" value="Bact_Acetyltransf"/>
</dbReference>
<dbReference type="Pfam" id="PF00583">
    <property type="entry name" value="Acetyltransf_1"/>
    <property type="match status" value="1"/>
</dbReference>
<evidence type="ECO:0000256" key="1">
    <source>
        <dbReference type="ARBA" id="ARBA00022679"/>
    </source>
</evidence>
<name>A0A162AH87_9GAMM</name>
<sequence length="168" mass="18973">MYREATLQDSANIAALSAQVWLHNYALDGVNDAISAYVLSEFTAENIANKIKDNSYQYILCENASNLTGLVSLDYSATCPVTSKPSPELDRLYIQEPFTGKGLGRKLLDAAINTCKNAGHTKLWLTVFHKNERALAFYKRHNFKIIGETYFVLNNERHLNYVLSIETF</sequence>
<dbReference type="PATRIC" id="fig|1365251.3.peg.2897"/>
<evidence type="ECO:0000256" key="2">
    <source>
        <dbReference type="ARBA" id="ARBA00023315"/>
    </source>
</evidence>
<dbReference type="OrthoDB" id="7356080at2"/>
<dbReference type="RefSeq" id="WP_063362302.1">
    <property type="nucleotide sequence ID" value="NZ_AUXZ01000079.1"/>
</dbReference>
<dbReference type="PROSITE" id="PS51186">
    <property type="entry name" value="GNAT"/>
    <property type="match status" value="1"/>
</dbReference>
<dbReference type="AlphaFoldDB" id="A0A162AH87"/>
<dbReference type="Gene3D" id="3.40.630.30">
    <property type="match status" value="1"/>
</dbReference>
<dbReference type="PANTHER" id="PTHR43877">
    <property type="entry name" value="AMINOALKYLPHOSPHONATE N-ACETYLTRANSFERASE-RELATED-RELATED"/>
    <property type="match status" value="1"/>
</dbReference>
<comment type="caution">
    <text evidence="4">The sequence shown here is derived from an EMBL/GenBank/DDBJ whole genome shotgun (WGS) entry which is preliminary data.</text>
</comment>
<dbReference type="EMBL" id="AUXZ01000079">
    <property type="protein sequence ID" value="KZN49894.1"/>
    <property type="molecule type" value="Genomic_DNA"/>
</dbReference>
<organism evidence="4 5">
    <name type="scientific">Pseudoalteromonas luteoviolacea H33</name>
    <dbReference type="NCBI Taxonomy" id="1365251"/>
    <lineage>
        <taxon>Bacteria</taxon>
        <taxon>Pseudomonadati</taxon>
        <taxon>Pseudomonadota</taxon>
        <taxon>Gammaproteobacteria</taxon>
        <taxon>Alteromonadales</taxon>
        <taxon>Pseudoalteromonadaceae</taxon>
        <taxon>Pseudoalteromonas</taxon>
    </lineage>
</organism>
<evidence type="ECO:0000313" key="4">
    <source>
        <dbReference type="EMBL" id="KZN49894.1"/>
    </source>
</evidence>